<evidence type="ECO:0000256" key="1">
    <source>
        <dbReference type="ARBA" id="ARBA00008748"/>
    </source>
</evidence>
<dbReference type="PROSITE" id="PS01075">
    <property type="entry name" value="ACETATE_KINASE_1"/>
    <property type="match status" value="1"/>
</dbReference>
<accession>A0A1Y0IR44</accession>
<comment type="similarity">
    <text evidence="1 6 7">Belongs to the acetokinase family.</text>
</comment>
<evidence type="ECO:0000256" key="3">
    <source>
        <dbReference type="ARBA" id="ARBA00022741"/>
    </source>
</evidence>
<evidence type="ECO:0000313" key="8">
    <source>
        <dbReference type="EMBL" id="ARU62907.1"/>
    </source>
</evidence>
<comment type="function">
    <text evidence="6">Catalyzes the formation of acetyl phosphate from acetate and ATP. Can also catalyze the reverse reaction.</text>
</comment>
<gene>
    <name evidence="6" type="primary">ackA</name>
    <name evidence="8" type="ORF">CBW65_19425</name>
</gene>
<keyword evidence="6" id="KW-0460">Magnesium</keyword>
<feature type="site" description="Transition state stabilizer" evidence="6">
    <location>
        <position position="179"/>
    </location>
</feature>
<evidence type="ECO:0000256" key="5">
    <source>
        <dbReference type="ARBA" id="ARBA00022840"/>
    </source>
</evidence>
<dbReference type="InterPro" id="IPR023865">
    <property type="entry name" value="Aliphatic_acid_kinase_CS"/>
</dbReference>
<keyword evidence="6" id="KW-0963">Cytoplasm</keyword>
<protein>
    <recommendedName>
        <fullName evidence="6">Acetate kinase</fullName>
        <ecNumber evidence="6">2.7.2.1</ecNumber>
    </recommendedName>
    <alternativeName>
        <fullName evidence="6">Acetokinase</fullName>
    </alternativeName>
</protein>
<dbReference type="PRINTS" id="PR00471">
    <property type="entry name" value="ACETATEKNASE"/>
</dbReference>
<sequence length="404" mass="43462">MKVLVLNCGSSSLKYQLFAMPEEAVLIKGTVEKIGSEEGTHSYKSDGKEGSVTAPILDHREALRQVLATLTAGEVGVLSSAEEIAAVGHRVVHGGEAFSSSILVTDDVKRAIADTIELAPLHNPANLLGIEAMEDVLPSVPQVAVFDTAFHQTMPQEHYLYPVPYVLYQRHKVRRYGFHGTSHRYCASRVPGLVGRDLSALKVISCHIGNGASLAAIERGRSIDTSMGMTPLEGVMMGTRSGDIDPSLHEFVMAKEGLSFDELTSMLNKHSGLFGVSGLSGDMRKVVEARAKGSMRASLAFAMYEYRIRKYIGAYAAAMNGVDVILFTAGVGENSPLLRGLICDNLTYLGVELDPAANDHGQGERLISTPASKVKVCVIPTNEELMIARDTNVLVTGMLAKEES</sequence>
<feature type="binding site" evidence="6">
    <location>
        <begin position="207"/>
        <end position="211"/>
    </location>
    <ligand>
        <name>ATP</name>
        <dbReference type="ChEBI" id="CHEBI:30616"/>
    </ligand>
</feature>
<evidence type="ECO:0000256" key="2">
    <source>
        <dbReference type="ARBA" id="ARBA00022679"/>
    </source>
</evidence>
<feature type="site" description="Transition state stabilizer" evidence="6">
    <location>
        <position position="240"/>
    </location>
</feature>
<dbReference type="InterPro" id="IPR043129">
    <property type="entry name" value="ATPase_NBD"/>
</dbReference>
<feature type="binding site" evidence="6">
    <location>
        <begin position="330"/>
        <end position="334"/>
    </location>
    <ligand>
        <name>ATP</name>
        <dbReference type="ChEBI" id="CHEBI:30616"/>
    </ligand>
</feature>
<dbReference type="NCBIfam" id="TIGR00016">
    <property type="entry name" value="ackA"/>
    <property type="match status" value="1"/>
</dbReference>
<dbReference type="Proteomes" id="UP000195437">
    <property type="component" value="Chromosome"/>
</dbReference>
<feature type="binding site" evidence="6">
    <location>
        <position position="90"/>
    </location>
    <ligand>
        <name>substrate</name>
    </ligand>
</feature>
<feature type="binding site" evidence="6">
    <location>
        <begin position="282"/>
        <end position="284"/>
    </location>
    <ligand>
        <name>ATP</name>
        <dbReference type="ChEBI" id="CHEBI:30616"/>
    </ligand>
</feature>
<feature type="binding site" evidence="6">
    <location>
        <position position="383"/>
    </location>
    <ligand>
        <name>Mg(2+)</name>
        <dbReference type="ChEBI" id="CHEBI:18420"/>
    </ligand>
</feature>
<keyword evidence="9" id="KW-1185">Reference proteome</keyword>
<dbReference type="UniPathway" id="UPA00340">
    <property type="reaction ID" value="UER00458"/>
</dbReference>
<comment type="subunit">
    <text evidence="6">Homodimer.</text>
</comment>
<dbReference type="Pfam" id="PF00871">
    <property type="entry name" value="Acetate_kinase"/>
    <property type="match status" value="1"/>
</dbReference>
<dbReference type="OrthoDB" id="9802453at2"/>
<dbReference type="InterPro" id="IPR000890">
    <property type="entry name" value="Aliphatic_acid_kin_short-chain"/>
</dbReference>
<keyword evidence="5 6" id="KW-0067">ATP-binding</keyword>
<comment type="cofactor">
    <cofactor evidence="6">
        <name>Mg(2+)</name>
        <dbReference type="ChEBI" id="CHEBI:18420"/>
    </cofactor>
    <cofactor evidence="6">
        <name>Mn(2+)</name>
        <dbReference type="ChEBI" id="CHEBI:29035"/>
    </cofactor>
    <text evidence="6">Mg(2+). Can also accept Mn(2+).</text>
</comment>
<dbReference type="SUPFAM" id="SSF53067">
    <property type="entry name" value="Actin-like ATPase domain"/>
    <property type="match status" value="2"/>
</dbReference>
<dbReference type="PANTHER" id="PTHR21060">
    <property type="entry name" value="ACETATE KINASE"/>
    <property type="match status" value="1"/>
</dbReference>
<comment type="subcellular location">
    <subcellularLocation>
        <location evidence="6">Cytoplasm</location>
    </subcellularLocation>
</comment>
<feature type="binding site" evidence="6">
    <location>
        <position position="14"/>
    </location>
    <ligand>
        <name>ATP</name>
        <dbReference type="ChEBI" id="CHEBI:30616"/>
    </ligand>
</feature>
<keyword evidence="2 6" id="KW-0808">Transferase</keyword>
<evidence type="ECO:0000313" key="9">
    <source>
        <dbReference type="Proteomes" id="UP000195437"/>
    </source>
</evidence>
<dbReference type="GO" id="GO:0006085">
    <property type="term" value="P:acetyl-CoA biosynthetic process"/>
    <property type="evidence" value="ECO:0007669"/>
    <property type="project" value="UniProtKB-UniRule"/>
</dbReference>
<dbReference type="GO" id="GO:0000287">
    <property type="term" value="F:magnesium ion binding"/>
    <property type="evidence" value="ECO:0007669"/>
    <property type="project" value="UniProtKB-UniRule"/>
</dbReference>
<dbReference type="GO" id="GO:0005737">
    <property type="term" value="C:cytoplasm"/>
    <property type="evidence" value="ECO:0007669"/>
    <property type="project" value="UniProtKB-SubCell"/>
</dbReference>
<feature type="active site" description="Proton donor/acceptor" evidence="6">
    <location>
        <position position="147"/>
    </location>
</feature>
<feature type="binding site" evidence="6">
    <location>
        <position position="7"/>
    </location>
    <ligand>
        <name>Mg(2+)</name>
        <dbReference type="ChEBI" id="CHEBI:18420"/>
    </ligand>
</feature>
<dbReference type="PANTHER" id="PTHR21060:SF15">
    <property type="entry name" value="ACETATE KINASE-RELATED"/>
    <property type="match status" value="1"/>
</dbReference>
<proteinExistence type="inferred from homology"/>
<dbReference type="GO" id="GO:0006083">
    <property type="term" value="P:acetate metabolic process"/>
    <property type="evidence" value="ECO:0007669"/>
    <property type="project" value="TreeGrafter"/>
</dbReference>
<dbReference type="InterPro" id="IPR004372">
    <property type="entry name" value="Ac/propionate_kinase"/>
</dbReference>
<reference evidence="9" key="1">
    <citation type="submission" date="2017-05" db="EMBL/GenBank/DDBJ databases">
        <authorList>
            <person name="Sung H."/>
        </authorList>
    </citation>
    <scope>NUCLEOTIDE SEQUENCE [LARGE SCALE GENOMIC DNA]</scope>
    <source>
        <strain evidence="9">AR23208</strain>
    </source>
</reference>
<evidence type="ECO:0000256" key="4">
    <source>
        <dbReference type="ARBA" id="ARBA00022777"/>
    </source>
</evidence>
<keyword evidence="3 6" id="KW-0547">Nucleotide-binding</keyword>
<keyword evidence="4 6" id="KW-0418">Kinase</keyword>
<evidence type="ECO:0000256" key="6">
    <source>
        <dbReference type="HAMAP-Rule" id="MF_00020"/>
    </source>
</evidence>
<dbReference type="EMBL" id="CP021434">
    <property type="protein sequence ID" value="ARU62907.1"/>
    <property type="molecule type" value="Genomic_DNA"/>
</dbReference>
<dbReference type="GO" id="GO:0008776">
    <property type="term" value="F:acetate kinase activity"/>
    <property type="evidence" value="ECO:0007669"/>
    <property type="project" value="UniProtKB-UniRule"/>
</dbReference>
<organism evidence="8 9">
    <name type="scientific">Tumebacillus avium</name>
    <dbReference type="NCBI Taxonomy" id="1903704"/>
    <lineage>
        <taxon>Bacteria</taxon>
        <taxon>Bacillati</taxon>
        <taxon>Bacillota</taxon>
        <taxon>Bacilli</taxon>
        <taxon>Bacillales</taxon>
        <taxon>Alicyclobacillaceae</taxon>
        <taxon>Tumebacillus</taxon>
    </lineage>
</organism>
<comment type="pathway">
    <text evidence="6">Metabolic intermediate biosynthesis; acetyl-CoA biosynthesis; acetyl-CoA from acetate: step 1/2.</text>
</comment>
<dbReference type="Gene3D" id="3.30.420.40">
    <property type="match status" value="2"/>
</dbReference>
<dbReference type="HAMAP" id="MF_00020">
    <property type="entry name" value="Acetate_kinase"/>
    <property type="match status" value="1"/>
</dbReference>
<comment type="catalytic activity">
    <reaction evidence="6">
        <text>acetate + ATP = acetyl phosphate + ADP</text>
        <dbReference type="Rhea" id="RHEA:11352"/>
        <dbReference type="ChEBI" id="CHEBI:22191"/>
        <dbReference type="ChEBI" id="CHEBI:30089"/>
        <dbReference type="ChEBI" id="CHEBI:30616"/>
        <dbReference type="ChEBI" id="CHEBI:456216"/>
        <dbReference type="EC" id="2.7.2.1"/>
    </reaction>
</comment>
<dbReference type="CDD" id="cd24010">
    <property type="entry name" value="ASKHA_NBD_AcK_PK"/>
    <property type="match status" value="1"/>
</dbReference>
<dbReference type="AlphaFoldDB" id="A0A1Y0IR44"/>
<dbReference type="RefSeq" id="WP_087458257.1">
    <property type="nucleotide sequence ID" value="NZ_CP021434.1"/>
</dbReference>
<dbReference type="PIRSF" id="PIRSF000722">
    <property type="entry name" value="Acetate_prop_kin"/>
    <property type="match status" value="1"/>
</dbReference>
<name>A0A1Y0IR44_9BACL</name>
<dbReference type="EC" id="2.7.2.1" evidence="6"/>
<dbReference type="KEGG" id="tum:CBW65_19425"/>
<evidence type="ECO:0000256" key="7">
    <source>
        <dbReference type="RuleBase" id="RU003835"/>
    </source>
</evidence>
<dbReference type="GO" id="GO:0005524">
    <property type="term" value="F:ATP binding"/>
    <property type="evidence" value="ECO:0007669"/>
    <property type="project" value="UniProtKB-KW"/>
</dbReference>
<dbReference type="PROSITE" id="PS01076">
    <property type="entry name" value="ACETATE_KINASE_2"/>
    <property type="match status" value="1"/>
</dbReference>
<keyword evidence="6" id="KW-0479">Metal-binding</keyword>